<dbReference type="OrthoDB" id="4822274at2"/>
<feature type="compositionally biased region" description="Basic and acidic residues" evidence="1">
    <location>
        <begin position="131"/>
        <end position="140"/>
    </location>
</feature>
<gene>
    <name evidence="2" type="ORF">SAMN05444320_10853</name>
</gene>
<dbReference type="PANTHER" id="PTHR37507:SF2">
    <property type="entry name" value="SPORULATION PROTEIN YDCC"/>
    <property type="match status" value="1"/>
</dbReference>
<sequence>MKRRKATLTAAAAGTVAGVVGLGLLALPTSASSAPSLPPVGAEQLVESVLREQPPAMGGTVKVDNALGLPAIPGVPEGSALLGGGETRVWLDGHGRGRAQIASSGREQTIVHDGTTTWRWDSSSRTAVRSTHPDAKKPEGTVDPSAAARQLISTIRSSSTVAVDGTARVANRDAYELVLTPAPSERTVLREVRVAVDAEKRVPLRVTVLANGSSDPVLQAGFTELAFGEQDAGLFKFEPPAGATVKDDERKPDRNAAKDHPKPKIVGDGWDTAVVVDLPKGKERGEQDPLAMVKQLGKPVEGAYGRGWLISTKVGSALVTESGRAALGAVPEQVLVEALGSTR</sequence>
<evidence type="ECO:0000256" key="1">
    <source>
        <dbReference type="SAM" id="MobiDB-lite"/>
    </source>
</evidence>
<accession>A0A1M5IY46</accession>
<dbReference type="InterPro" id="IPR029046">
    <property type="entry name" value="LolA/LolB/LppX"/>
</dbReference>
<dbReference type="Gene3D" id="2.50.20.10">
    <property type="entry name" value="Lipoprotein localisation LolA/LolB/LppX"/>
    <property type="match status" value="1"/>
</dbReference>
<evidence type="ECO:0008006" key="4">
    <source>
        <dbReference type="Google" id="ProtNLM"/>
    </source>
</evidence>
<reference evidence="2 3" key="1">
    <citation type="submission" date="2016-11" db="EMBL/GenBank/DDBJ databases">
        <authorList>
            <person name="Jaros S."/>
            <person name="Januszkiewicz K."/>
            <person name="Wedrychowicz H."/>
        </authorList>
    </citation>
    <scope>NUCLEOTIDE SEQUENCE [LARGE SCALE GENOMIC DNA]</scope>
    <source>
        <strain evidence="2 3">DSM 44523</strain>
    </source>
</reference>
<name>A0A1M5IY46_STRHI</name>
<keyword evidence="3" id="KW-1185">Reference proteome</keyword>
<evidence type="ECO:0000313" key="3">
    <source>
        <dbReference type="Proteomes" id="UP000184501"/>
    </source>
</evidence>
<feature type="region of interest" description="Disordered" evidence="1">
    <location>
        <begin position="239"/>
        <end position="264"/>
    </location>
</feature>
<evidence type="ECO:0000313" key="2">
    <source>
        <dbReference type="EMBL" id="SHG33234.1"/>
    </source>
</evidence>
<feature type="compositionally biased region" description="Basic and acidic residues" evidence="1">
    <location>
        <begin position="245"/>
        <end position="262"/>
    </location>
</feature>
<dbReference type="SUPFAM" id="SSF89392">
    <property type="entry name" value="Prokaryotic lipoproteins and lipoprotein localization factors"/>
    <property type="match status" value="1"/>
</dbReference>
<dbReference type="STRING" id="2017.SAMN05444320_10853"/>
<dbReference type="Proteomes" id="UP000184501">
    <property type="component" value="Unassembled WGS sequence"/>
</dbReference>
<organism evidence="2 3">
    <name type="scientific">Streptoalloteichus hindustanus</name>
    <dbReference type="NCBI Taxonomy" id="2017"/>
    <lineage>
        <taxon>Bacteria</taxon>
        <taxon>Bacillati</taxon>
        <taxon>Actinomycetota</taxon>
        <taxon>Actinomycetes</taxon>
        <taxon>Pseudonocardiales</taxon>
        <taxon>Pseudonocardiaceae</taxon>
        <taxon>Streptoalloteichus</taxon>
    </lineage>
</organism>
<proteinExistence type="predicted"/>
<dbReference type="EMBL" id="FQVN01000008">
    <property type="protein sequence ID" value="SHG33234.1"/>
    <property type="molecule type" value="Genomic_DNA"/>
</dbReference>
<dbReference type="InterPro" id="IPR052944">
    <property type="entry name" value="Sporulation_related"/>
</dbReference>
<protein>
    <recommendedName>
        <fullName evidence="4">Outer membrane lipoprotein-sorting protein</fullName>
    </recommendedName>
</protein>
<dbReference type="AlphaFoldDB" id="A0A1M5IY46"/>
<dbReference type="PANTHER" id="PTHR37507">
    <property type="entry name" value="SPORULATION PROTEIN YDCC"/>
    <property type="match status" value="1"/>
</dbReference>
<feature type="region of interest" description="Disordered" evidence="1">
    <location>
        <begin position="121"/>
        <end position="142"/>
    </location>
</feature>
<dbReference type="RefSeq" id="WP_073486990.1">
    <property type="nucleotide sequence ID" value="NZ_FQVN01000008.1"/>
</dbReference>